<gene>
    <name evidence="1" type="ORF">HPB47_009365</name>
</gene>
<accession>A0AC60P2F3</accession>
<dbReference type="EMBL" id="JABSTQ010011253">
    <property type="protein sequence ID" value="KAG0413487.1"/>
    <property type="molecule type" value="Genomic_DNA"/>
</dbReference>
<proteinExistence type="predicted"/>
<keyword evidence="2" id="KW-1185">Reference proteome</keyword>
<name>A0AC60P2F3_IXOPE</name>
<reference evidence="1 2" key="1">
    <citation type="journal article" date="2020" name="Cell">
        <title>Large-Scale Comparative Analyses of Tick Genomes Elucidate Their Genetic Diversity and Vector Capacities.</title>
        <authorList>
            <consortium name="Tick Genome and Microbiome Consortium (TIGMIC)"/>
            <person name="Jia N."/>
            <person name="Wang J."/>
            <person name="Shi W."/>
            <person name="Du L."/>
            <person name="Sun Y."/>
            <person name="Zhan W."/>
            <person name="Jiang J.F."/>
            <person name="Wang Q."/>
            <person name="Zhang B."/>
            <person name="Ji P."/>
            <person name="Bell-Sakyi L."/>
            <person name="Cui X.M."/>
            <person name="Yuan T.T."/>
            <person name="Jiang B.G."/>
            <person name="Yang W.F."/>
            <person name="Lam T.T."/>
            <person name="Chang Q.C."/>
            <person name="Ding S.J."/>
            <person name="Wang X.J."/>
            <person name="Zhu J.G."/>
            <person name="Ruan X.D."/>
            <person name="Zhao L."/>
            <person name="Wei J.T."/>
            <person name="Ye R.Z."/>
            <person name="Que T.C."/>
            <person name="Du C.H."/>
            <person name="Zhou Y.H."/>
            <person name="Cheng J.X."/>
            <person name="Dai P.F."/>
            <person name="Guo W.B."/>
            <person name="Han X.H."/>
            <person name="Huang E.J."/>
            <person name="Li L.F."/>
            <person name="Wei W."/>
            <person name="Gao Y.C."/>
            <person name="Liu J.Z."/>
            <person name="Shao H.Z."/>
            <person name="Wang X."/>
            <person name="Wang C.C."/>
            <person name="Yang T.C."/>
            <person name="Huo Q.B."/>
            <person name="Li W."/>
            <person name="Chen H.Y."/>
            <person name="Chen S.E."/>
            <person name="Zhou L.G."/>
            <person name="Ni X.B."/>
            <person name="Tian J.H."/>
            <person name="Sheng Y."/>
            <person name="Liu T."/>
            <person name="Pan Y.S."/>
            <person name="Xia L.Y."/>
            <person name="Li J."/>
            <person name="Zhao F."/>
            <person name="Cao W.C."/>
        </authorList>
    </citation>
    <scope>NUCLEOTIDE SEQUENCE [LARGE SCALE GENOMIC DNA]</scope>
    <source>
        <strain evidence="1">Iper-2018</strain>
    </source>
</reference>
<sequence>MAARWLEVLARPTHTRPKMDDAGYLSPVRARRPTHSSSTTQNCTGRPRVIHAVGRRRLRGGWVASAALPCQGVRAKLADYSAAAGGPSVCWGKGRAGEGARRGGRPVGGRYGDARAPLGEGATSWAQLSAAAVALAPTVGPSLFLSNFC</sequence>
<organism evidence="1 2">
    <name type="scientific">Ixodes persulcatus</name>
    <name type="common">Taiga tick</name>
    <dbReference type="NCBI Taxonomy" id="34615"/>
    <lineage>
        <taxon>Eukaryota</taxon>
        <taxon>Metazoa</taxon>
        <taxon>Ecdysozoa</taxon>
        <taxon>Arthropoda</taxon>
        <taxon>Chelicerata</taxon>
        <taxon>Arachnida</taxon>
        <taxon>Acari</taxon>
        <taxon>Parasitiformes</taxon>
        <taxon>Ixodida</taxon>
        <taxon>Ixodoidea</taxon>
        <taxon>Ixodidae</taxon>
        <taxon>Ixodinae</taxon>
        <taxon>Ixodes</taxon>
    </lineage>
</organism>
<evidence type="ECO:0000313" key="1">
    <source>
        <dbReference type="EMBL" id="KAG0413487.1"/>
    </source>
</evidence>
<comment type="caution">
    <text evidence="1">The sequence shown here is derived from an EMBL/GenBank/DDBJ whole genome shotgun (WGS) entry which is preliminary data.</text>
</comment>
<protein>
    <submittedName>
        <fullName evidence="1">Uncharacterized protein</fullName>
    </submittedName>
</protein>
<dbReference type="Proteomes" id="UP000805193">
    <property type="component" value="Unassembled WGS sequence"/>
</dbReference>
<evidence type="ECO:0000313" key="2">
    <source>
        <dbReference type="Proteomes" id="UP000805193"/>
    </source>
</evidence>